<proteinExistence type="predicted"/>
<dbReference type="Proteomes" id="UP000289329">
    <property type="component" value="Segment"/>
</dbReference>
<dbReference type="PROSITE" id="PS51674">
    <property type="entry name" value="4FE4S_WBL"/>
    <property type="match status" value="1"/>
</dbReference>
<dbReference type="InterPro" id="IPR034768">
    <property type="entry name" value="4FE4S_WBL"/>
</dbReference>
<evidence type="ECO:0000313" key="2">
    <source>
        <dbReference type="EMBL" id="QAY17403.1"/>
    </source>
</evidence>
<protein>
    <submittedName>
        <fullName evidence="2">WhiB family transcription factor</fullName>
    </submittedName>
</protein>
<accession>A0A411CU48</accession>
<name>A0A411CU48_9CAUD</name>
<dbReference type="GeneID" id="65118983"/>
<evidence type="ECO:0000259" key="1">
    <source>
        <dbReference type="PROSITE" id="PS51674"/>
    </source>
</evidence>
<dbReference type="RefSeq" id="YP_010101271.1">
    <property type="nucleotide sequence ID" value="NC_055789.1"/>
</dbReference>
<sequence>MIPLSLISPAQRAVDRHEALCCQERFVGSWLWDAELDGGGKKNAKGESAVARRNRHEGAKQVCRACSQREVCLAAALTDPLAEGIYGGELIMNRTQEAPPDGLRQGSGESRFPA</sequence>
<dbReference type="EMBL" id="MK433272">
    <property type="protein sequence ID" value="QAY17403.1"/>
    <property type="molecule type" value="Genomic_DNA"/>
</dbReference>
<reference evidence="2 3" key="1">
    <citation type="submission" date="2019-01" db="EMBL/GenBank/DDBJ databases">
        <authorList>
            <person name="Gales J.M."/>
            <person name="Amanuel B.M."/>
            <person name="Anspach C.J."/>
            <person name="Chiquito R.J."/>
            <person name="Hall J.T."/>
            <person name="Hotaki K."/>
            <person name="Lozano B."/>
            <person name="Aloor H.L."/>
            <person name="Leadon S.A."/>
            <person name="Fogarty M.P."/>
            <person name="Washington J.M."/>
            <person name="Garlena R.A."/>
            <person name="Russell D.A."/>
            <person name="Pope W.H."/>
            <person name="Jacobs-Sera D."/>
            <person name="Hatfull G.F."/>
        </authorList>
    </citation>
    <scope>NUCLEOTIDE SEQUENCE [LARGE SCALE GENOMIC DNA]</scope>
</reference>
<feature type="domain" description="4Fe-4S Wbl-type" evidence="1">
    <location>
        <begin position="20"/>
        <end position="96"/>
    </location>
</feature>
<organism evidence="2 3">
    <name type="scientific">Gordonia phage IDyn</name>
    <dbReference type="NCBI Taxonomy" id="2510506"/>
    <lineage>
        <taxon>Viruses</taxon>
        <taxon>Duplodnaviria</taxon>
        <taxon>Heunggongvirae</taxon>
        <taxon>Uroviricota</taxon>
        <taxon>Caudoviricetes</taxon>
        <taxon>Zierdtviridae</taxon>
        <taxon>Emilbogenvirinae</taxon>
        <taxon>Sukkupivirus</taxon>
        <taxon>Sukkupivirus idyn</taxon>
    </lineage>
</organism>
<keyword evidence="3" id="KW-1185">Reference proteome</keyword>
<dbReference type="KEGG" id="vg:65118983"/>
<dbReference type="Pfam" id="PF02467">
    <property type="entry name" value="Whib"/>
    <property type="match status" value="1"/>
</dbReference>
<gene>
    <name evidence="2" type="primary">55</name>
    <name evidence="2" type="ORF">SEA_IDYN_55</name>
</gene>
<evidence type="ECO:0000313" key="3">
    <source>
        <dbReference type="Proteomes" id="UP000289329"/>
    </source>
</evidence>